<comment type="similarity">
    <text evidence="1">Belongs to the PEP-utilizing enzyme family.</text>
</comment>
<dbReference type="SUPFAM" id="SSF51621">
    <property type="entry name" value="Phosphoenolpyruvate/pyruvate domain"/>
    <property type="match status" value="1"/>
</dbReference>
<comment type="caution">
    <text evidence="5">The sequence shown here is derived from an EMBL/GenBank/DDBJ whole genome shotgun (WGS) entry which is preliminary data.</text>
</comment>
<dbReference type="Pfam" id="PF02896">
    <property type="entry name" value="PEP-utilizers_C"/>
    <property type="match status" value="1"/>
</dbReference>
<evidence type="ECO:0000256" key="2">
    <source>
        <dbReference type="ARBA" id="ARBA00022741"/>
    </source>
</evidence>
<dbReference type="AlphaFoldDB" id="A0A1F5KSV7"/>
<keyword evidence="2" id="KW-0547">Nucleotide-binding</keyword>
<feature type="domain" description="PEP-utilising enzyme C-terminal" evidence="4">
    <location>
        <begin position="321"/>
        <end position="501"/>
    </location>
</feature>
<dbReference type="STRING" id="1797785.A3B45_03115"/>
<dbReference type="PANTHER" id="PTHR43030:SF1">
    <property type="entry name" value="PHOSPHOENOLPYRUVATE SYNTHASE"/>
    <property type="match status" value="1"/>
</dbReference>
<dbReference type="InterPro" id="IPR040442">
    <property type="entry name" value="Pyrv_kinase-like_dom_sf"/>
</dbReference>
<evidence type="ECO:0000313" key="5">
    <source>
        <dbReference type="EMBL" id="OGE44008.1"/>
    </source>
</evidence>
<accession>A0A1F5KSV7</accession>
<keyword evidence="3" id="KW-0067">ATP-binding</keyword>
<evidence type="ECO:0000313" key="6">
    <source>
        <dbReference type="Proteomes" id="UP000178565"/>
    </source>
</evidence>
<protein>
    <recommendedName>
        <fullName evidence="4">PEP-utilising enzyme C-terminal domain-containing protein</fullName>
    </recommendedName>
</protein>
<dbReference type="GO" id="GO:0005524">
    <property type="term" value="F:ATP binding"/>
    <property type="evidence" value="ECO:0007669"/>
    <property type="project" value="UniProtKB-KW"/>
</dbReference>
<dbReference type="InterPro" id="IPR006319">
    <property type="entry name" value="PEP_synth"/>
</dbReference>
<evidence type="ECO:0000256" key="3">
    <source>
        <dbReference type="ARBA" id="ARBA00022840"/>
    </source>
</evidence>
<organism evidence="5 6">
    <name type="scientific">Candidatus Daviesbacteria bacterium RIFCSPLOWO2_01_FULL_39_12</name>
    <dbReference type="NCBI Taxonomy" id="1797785"/>
    <lineage>
        <taxon>Bacteria</taxon>
        <taxon>Candidatus Daviesiibacteriota</taxon>
    </lineage>
</organism>
<dbReference type="InterPro" id="IPR000121">
    <property type="entry name" value="PEP_util_C"/>
</dbReference>
<dbReference type="EMBL" id="MFDM01000010">
    <property type="protein sequence ID" value="OGE44008.1"/>
    <property type="molecule type" value="Genomic_DNA"/>
</dbReference>
<name>A0A1F5KSV7_9BACT</name>
<dbReference type="Proteomes" id="UP000178565">
    <property type="component" value="Unassembled WGS sequence"/>
</dbReference>
<dbReference type="PANTHER" id="PTHR43030">
    <property type="entry name" value="PHOSPHOENOLPYRUVATE SYNTHASE"/>
    <property type="match status" value="1"/>
</dbReference>
<evidence type="ECO:0000256" key="1">
    <source>
        <dbReference type="ARBA" id="ARBA00007837"/>
    </source>
</evidence>
<evidence type="ECO:0000259" key="4">
    <source>
        <dbReference type="Pfam" id="PF02896"/>
    </source>
</evidence>
<dbReference type="GO" id="GO:0008986">
    <property type="term" value="F:pyruvate, water dikinase activity"/>
    <property type="evidence" value="ECO:0007669"/>
    <property type="project" value="InterPro"/>
</dbReference>
<proteinExistence type="inferred from homology"/>
<dbReference type="InterPro" id="IPR015813">
    <property type="entry name" value="Pyrv/PenolPyrv_kinase-like_dom"/>
</dbReference>
<sequence length="510" mass="57606">MVEVLPIKVLTDSDTAIFGSLNMALAKLLRADLPVASGIVVTAPNLKLKTVLEHHDFGSNEVFEQSLTMVKKEINYTPAPEMLTKEVGQHQSFLVNGQQVKGVKKLWLALLNEWLEEIKTRLWREGFYKGITEGLDPKVVIFVKKMESYGSGFFDDIQDDTVINVREGKIHPHDLKKLDEMIRQANKKLFIPHEYEWMVDLPAGRQGGGVKLTKVMPYTPVVSSQTYTPKVSDHSYLGGRNAMTPRVLSSAVKVFLDLSTGLVVEREVDGVYIAAERVFDLNKPRDSFEDLLFRLVESATTFSDLRILFKLADKSEGMGKVRGTLRLLHQKSLFEPMVDALDFIRHKKGLTNVHIVIPFVRGVNELLQIKRELAVKKLGRKNSLQLWMEVAVPENIINLEDYLIAGVDGIVLNLDELVSFLNGFDSSEGELIAYKNEVNGLLKFLEDGLKLLHKSKVPFIVCGSLSLYPQVLEYLVEKGVYGVVVERFEVSSAHDLLRQAEKRMILRKMQ</sequence>
<gene>
    <name evidence="5" type="ORF">A3B45_03115</name>
</gene>
<reference evidence="5 6" key="1">
    <citation type="journal article" date="2016" name="Nat. Commun.">
        <title>Thousands of microbial genomes shed light on interconnected biogeochemical processes in an aquifer system.</title>
        <authorList>
            <person name="Anantharaman K."/>
            <person name="Brown C.T."/>
            <person name="Hug L.A."/>
            <person name="Sharon I."/>
            <person name="Castelle C.J."/>
            <person name="Probst A.J."/>
            <person name="Thomas B.C."/>
            <person name="Singh A."/>
            <person name="Wilkins M.J."/>
            <person name="Karaoz U."/>
            <person name="Brodie E.L."/>
            <person name="Williams K.H."/>
            <person name="Hubbard S.S."/>
            <person name="Banfield J.F."/>
        </authorList>
    </citation>
    <scope>NUCLEOTIDE SEQUENCE [LARGE SCALE GENOMIC DNA]</scope>
</reference>
<dbReference type="Gene3D" id="3.20.20.60">
    <property type="entry name" value="Phosphoenolpyruvate-binding domains"/>
    <property type="match status" value="1"/>
</dbReference>